<proteinExistence type="predicted"/>
<name>A0A1R1MJE5_9BACT</name>
<reference evidence="1 2" key="1">
    <citation type="submission" date="2016-10" db="EMBL/GenBank/DDBJ databases">
        <title>Genome sequence of a sulfur-reducing bacterium Desulfurobacterium indicum K6013.</title>
        <authorList>
            <person name="Cao J."/>
            <person name="Shao Z."/>
            <person name="Alain K."/>
            <person name="Jebbar M."/>
        </authorList>
    </citation>
    <scope>NUCLEOTIDE SEQUENCE [LARGE SCALE GENOMIC DNA]</scope>
    <source>
        <strain evidence="1 2">K6013</strain>
    </source>
</reference>
<sequence length="127" mass="14857">MNSQKLDNIEALTSKIAFEIVSKIQESKDKTKLKNLIDKSLGILSNNGIYAYYVFIISQKEEAIQIFLDELEEIFNIAKPNDKEYSHQNREEYFQLLSENLHKLLFIKQLLEKTLIYARYHAKALGD</sequence>
<dbReference type="OrthoDB" id="15452at2"/>
<evidence type="ECO:0000313" key="2">
    <source>
        <dbReference type="Proteomes" id="UP000187408"/>
    </source>
</evidence>
<dbReference type="EMBL" id="MOEN01000059">
    <property type="protein sequence ID" value="OMH39824.1"/>
    <property type="molecule type" value="Genomic_DNA"/>
</dbReference>
<dbReference type="Proteomes" id="UP000187408">
    <property type="component" value="Unassembled WGS sequence"/>
</dbReference>
<dbReference type="AlphaFoldDB" id="A0A1R1MJE5"/>
<evidence type="ECO:0008006" key="3">
    <source>
        <dbReference type="Google" id="ProtNLM"/>
    </source>
</evidence>
<evidence type="ECO:0000313" key="1">
    <source>
        <dbReference type="EMBL" id="OMH39824.1"/>
    </source>
</evidence>
<dbReference type="RefSeq" id="WP_076713665.1">
    <property type="nucleotide sequence ID" value="NZ_MOEN01000059.1"/>
</dbReference>
<accession>A0A1R1MJE5</accession>
<dbReference type="InterPro" id="IPR023101">
    <property type="entry name" value="AF1862-like_dom_sf"/>
</dbReference>
<protein>
    <recommendedName>
        <fullName evidence="3">CRISPR type III-B/RAMP module-associated protein Cmr5</fullName>
    </recommendedName>
</protein>
<comment type="caution">
    <text evidence="1">The sequence shown here is derived from an EMBL/GenBank/DDBJ whole genome shotgun (WGS) entry which is preliminary data.</text>
</comment>
<gene>
    <name evidence="1" type="ORF">BLW93_08580</name>
</gene>
<organism evidence="1 2">
    <name type="scientific">Desulfurobacterium indicum</name>
    <dbReference type="NCBI Taxonomy" id="1914305"/>
    <lineage>
        <taxon>Bacteria</taxon>
        <taxon>Pseudomonadati</taxon>
        <taxon>Aquificota</taxon>
        <taxon>Aquificia</taxon>
        <taxon>Desulfurobacteriales</taxon>
        <taxon>Desulfurobacteriaceae</taxon>
        <taxon>Desulfurobacterium</taxon>
    </lineage>
</organism>
<dbReference type="SUPFAM" id="SSF158568">
    <property type="entry name" value="AF1862-like"/>
    <property type="match status" value="1"/>
</dbReference>
<keyword evidence="2" id="KW-1185">Reference proteome</keyword>
<dbReference type="Gene3D" id="1.10.520.30">
    <property type="entry name" value="AF1862-like domain"/>
    <property type="match status" value="1"/>
</dbReference>